<feature type="transmembrane region" description="Helical" evidence="1">
    <location>
        <begin position="110"/>
        <end position="129"/>
    </location>
</feature>
<name>A0A8X6G7K4_TRICU</name>
<dbReference type="Proteomes" id="UP000887116">
    <property type="component" value="Unassembled WGS sequence"/>
</dbReference>
<dbReference type="EMBL" id="BMAO01014816">
    <property type="protein sequence ID" value="GFQ97343.1"/>
    <property type="molecule type" value="Genomic_DNA"/>
</dbReference>
<evidence type="ECO:0000313" key="2">
    <source>
        <dbReference type="EMBL" id="GFQ97343.1"/>
    </source>
</evidence>
<gene>
    <name evidence="2" type="primary">AVEN_53302_1</name>
    <name evidence="2" type="ORF">TNCT_586471</name>
</gene>
<feature type="transmembrane region" description="Helical" evidence="1">
    <location>
        <begin position="263"/>
        <end position="281"/>
    </location>
</feature>
<feature type="transmembrane region" description="Helical" evidence="1">
    <location>
        <begin position="335"/>
        <end position="353"/>
    </location>
</feature>
<keyword evidence="3" id="KW-1185">Reference proteome</keyword>
<comment type="caution">
    <text evidence="2">The sequence shown here is derived from an EMBL/GenBank/DDBJ whole genome shotgun (WGS) entry which is preliminary data.</text>
</comment>
<sequence>MSTQYNYVFFLFHVCAIYPLTPAFKATFTKRVFYKLLALINVIIGFTSCALVLSMAMYTNNAVLSTSMMVVNASNLLHRYILIKKLNHLEKIANILGEFTKSGNKSEGIFWIKMFIILNVSSSIFILFYKLLIGGMHADISFFLFGFHFEDQLFNDIVSSLFDIFALLYGSLPMMTFAFFYIAVCNDLRCILKHFIKSLKDKKWFNYEDILHSYSAIKSTVSGIDNTIGVLVFTTLISNSNVMCLSLYVALTPNNFQDPVEQISIYYSFLIIFALFVMMTVSASSVAEASSVVGSIALTMPEDKRSSFNHQRFITMAEKEITLTVWKICPINRSFVFGIIGIIFTYIIMFHTLSPFQKP</sequence>
<keyword evidence="1" id="KW-1133">Transmembrane helix</keyword>
<evidence type="ECO:0000313" key="3">
    <source>
        <dbReference type="Proteomes" id="UP000887116"/>
    </source>
</evidence>
<evidence type="ECO:0000256" key="1">
    <source>
        <dbReference type="SAM" id="Phobius"/>
    </source>
</evidence>
<feature type="transmembrane region" description="Helical" evidence="1">
    <location>
        <begin position="164"/>
        <end position="184"/>
    </location>
</feature>
<feature type="transmembrane region" description="Helical" evidence="1">
    <location>
        <begin position="6"/>
        <end position="24"/>
    </location>
</feature>
<protein>
    <recommendedName>
        <fullName evidence="4">Gustatory receptor</fullName>
    </recommendedName>
</protein>
<proteinExistence type="predicted"/>
<keyword evidence="1" id="KW-0812">Transmembrane</keyword>
<dbReference type="OrthoDB" id="6415966at2759"/>
<feature type="transmembrane region" description="Helical" evidence="1">
    <location>
        <begin position="36"/>
        <end position="56"/>
    </location>
</feature>
<feature type="transmembrane region" description="Helical" evidence="1">
    <location>
        <begin position="228"/>
        <end position="251"/>
    </location>
</feature>
<reference evidence="2" key="1">
    <citation type="submission" date="2020-07" db="EMBL/GenBank/DDBJ databases">
        <title>Multicomponent nature underlies the extraordinary mechanical properties of spider dragline silk.</title>
        <authorList>
            <person name="Kono N."/>
            <person name="Nakamura H."/>
            <person name="Mori M."/>
            <person name="Yoshida Y."/>
            <person name="Ohtoshi R."/>
            <person name="Malay A.D."/>
            <person name="Moran D.A.P."/>
            <person name="Tomita M."/>
            <person name="Numata K."/>
            <person name="Arakawa K."/>
        </authorList>
    </citation>
    <scope>NUCLEOTIDE SEQUENCE</scope>
</reference>
<organism evidence="2 3">
    <name type="scientific">Trichonephila clavata</name>
    <name type="common">Joro spider</name>
    <name type="synonym">Nephila clavata</name>
    <dbReference type="NCBI Taxonomy" id="2740835"/>
    <lineage>
        <taxon>Eukaryota</taxon>
        <taxon>Metazoa</taxon>
        <taxon>Ecdysozoa</taxon>
        <taxon>Arthropoda</taxon>
        <taxon>Chelicerata</taxon>
        <taxon>Arachnida</taxon>
        <taxon>Araneae</taxon>
        <taxon>Araneomorphae</taxon>
        <taxon>Entelegynae</taxon>
        <taxon>Araneoidea</taxon>
        <taxon>Nephilidae</taxon>
        <taxon>Trichonephila</taxon>
    </lineage>
</organism>
<accession>A0A8X6G7K4</accession>
<keyword evidence="1" id="KW-0472">Membrane</keyword>
<dbReference type="AlphaFoldDB" id="A0A8X6G7K4"/>
<evidence type="ECO:0008006" key="4">
    <source>
        <dbReference type="Google" id="ProtNLM"/>
    </source>
</evidence>